<dbReference type="Proteomes" id="UP000609531">
    <property type="component" value="Unassembled WGS sequence"/>
</dbReference>
<gene>
    <name evidence="3" type="ORF">JCR33_17090</name>
</gene>
<comment type="caution">
    <text evidence="3">The sequence shown here is derived from an EMBL/GenBank/DDBJ whole genome shotgun (WGS) entry which is preliminary data.</text>
</comment>
<evidence type="ECO:0000313" key="4">
    <source>
        <dbReference type="Proteomes" id="UP000609531"/>
    </source>
</evidence>
<dbReference type="InterPro" id="IPR001173">
    <property type="entry name" value="Glyco_trans_2-like"/>
</dbReference>
<sequence length="1105" mass="117412">MFFNKRRAKAEAAGAPEERSVPEQAAVQSVSAALAAPEGAPFRVVAAWHDRLLIAAPPGLRLGLDERPFLPVGTRLADVDLLSDPAGEDVATHWRTYLDGGHAVLGRDVAPDWQLADGHTLFMRVNVAARASLKPVDIAYRDPELGEALPVASRKVRWRGLFAAHRGVLEVRVEFYDASDRYVGAAPTPVPEAFGGRHPDGYSHLAATVDVPPGAVALRFKITLTPLAGAEEAYAFFAGLKLAEGDGVRPVARRLTPLGPLLQGLGNGDLLLMEAPLPQPSRGAPPMPLVVRAGRERYPIGERRALDGVGRIAMEGRIVTADAGRWAGEAVVLADGRAVAEMVSAPSAEATGCVVEDLTALFDGRSHRLELVSEAGRLAVGFASAPAHATPWTRIAEEVVPPLPGFGSPLAEHRYRALLAHARAAAKAPLDPWLVAHLPALHDALVAGPQQVEPFPLRFPQHETPAVSVVIPVHDGYGLTFIALAALLFAPVEATFEVIVADDGSADGTAGALAAHEGLRVVRHDHSTGFLRAANAGAAKARGRHILFLNNDTEVTAGWLDALLAAMDAFPGTGIVGPKVIYPDGALQDAGGSIDHNGDPTMVGRGGNPFDPRYSYGREVDYVSGAALLVDAALWRAVGGFSEIYAPAYFEDVDLCFKAREAGRRVRYAPGAVVVHSEGGSHGVDESAGIKRHQALNAPVFKRTWAHRRPPELPAWAAHDRNVTARVLFVLIELPRTDVDAGSVAAEEEIRLIQALGAKVTLLPRSMEYLPRYAEAMQAMGVEVIHAPFATSMEAFLEARGREFDAVYVTRFQVAEALLPAIERYAPDAKILLNLADLQFLRELRGATQSGDAAALEAARATRARELAAMRCADAVLSYSDVEASVVFSHTGPEVAVVKAPWVQRVQPLPAPFAGRAGLAFLGNYHHPPNVEAVRWFAAEVAPRLAERRPDVAFTAYGAYAQEALAGIDGIVVGGHVADLQAMFDRHRLFVAPLRSGAGVKGKVFQAMAAGIPSVLSAVAAEGIAITPGREALVADEPADIVAAILSIYDDPARWQAVADAARRLIETRYGVEQGVAEMRAAFEAAGLFLPDRTEGPSGAAEPAP</sequence>
<evidence type="ECO:0000256" key="1">
    <source>
        <dbReference type="SAM" id="MobiDB-lite"/>
    </source>
</evidence>
<dbReference type="Pfam" id="PF13692">
    <property type="entry name" value="Glyco_trans_1_4"/>
    <property type="match status" value="1"/>
</dbReference>
<dbReference type="EMBL" id="JAEKJA010000015">
    <property type="protein sequence ID" value="MBJ3777426.1"/>
    <property type="molecule type" value="Genomic_DNA"/>
</dbReference>
<dbReference type="InterPro" id="IPR029044">
    <property type="entry name" value="Nucleotide-diphossugar_trans"/>
</dbReference>
<feature type="domain" description="Glycosyltransferase 2-like" evidence="2">
    <location>
        <begin position="468"/>
        <end position="589"/>
    </location>
</feature>
<organism evidence="3 4">
    <name type="scientific">Acuticoccus mangrovi</name>
    <dbReference type="NCBI Taxonomy" id="2796142"/>
    <lineage>
        <taxon>Bacteria</taxon>
        <taxon>Pseudomonadati</taxon>
        <taxon>Pseudomonadota</taxon>
        <taxon>Alphaproteobacteria</taxon>
        <taxon>Hyphomicrobiales</taxon>
        <taxon>Amorphaceae</taxon>
        <taxon>Acuticoccus</taxon>
    </lineage>
</organism>
<dbReference type="PANTHER" id="PTHR43179:SF7">
    <property type="entry name" value="RHAMNOSYLTRANSFERASE WBBL"/>
    <property type="match status" value="1"/>
</dbReference>
<dbReference type="PANTHER" id="PTHR43179">
    <property type="entry name" value="RHAMNOSYLTRANSFERASE WBBL"/>
    <property type="match status" value="1"/>
</dbReference>
<dbReference type="CDD" id="cd04186">
    <property type="entry name" value="GT_2_like_c"/>
    <property type="match status" value="1"/>
</dbReference>
<keyword evidence="4" id="KW-1185">Reference proteome</keyword>
<feature type="region of interest" description="Disordered" evidence="1">
    <location>
        <begin position="1"/>
        <end position="21"/>
    </location>
</feature>
<name>A0A934IRJ7_9HYPH</name>
<proteinExistence type="predicted"/>
<dbReference type="AlphaFoldDB" id="A0A934IRJ7"/>
<accession>A0A934IRJ7</accession>
<evidence type="ECO:0000313" key="3">
    <source>
        <dbReference type="EMBL" id="MBJ3777426.1"/>
    </source>
</evidence>
<dbReference type="Gene3D" id="3.90.550.10">
    <property type="entry name" value="Spore Coat Polysaccharide Biosynthesis Protein SpsA, Chain A"/>
    <property type="match status" value="1"/>
</dbReference>
<dbReference type="Pfam" id="PF00535">
    <property type="entry name" value="Glycos_transf_2"/>
    <property type="match status" value="1"/>
</dbReference>
<protein>
    <submittedName>
        <fullName evidence="3">Glycosyltransferase</fullName>
    </submittedName>
</protein>
<dbReference type="RefSeq" id="WP_198883329.1">
    <property type="nucleotide sequence ID" value="NZ_JAEKJA010000015.1"/>
</dbReference>
<reference evidence="3" key="1">
    <citation type="submission" date="2020-12" db="EMBL/GenBank/DDBJ databases">
        <title>Bacterial taxonomy.</title>
        <authorList>
            <person name="Pan X."/>
        </authorList>
    </citation>
    <scope>NUCLEOTIDE SEQUENCE</scope>
    <source>
        <strain evidence="3">B2012</strain>
    </source>
</reference>
<dbReference type="SUPFAM" id="SSF53448">
    <property type="entry name" value="Nucleotide-diphospho-sugar transferases"/>
    <property type="match status" value="1"/>
</dbReference>
<dbReference type="SUPFAM" id="SSF53756">
    <property type="entry name" value="UDP-Glycosyltransferase/glycogen phosphorylase"/>
    <property type="match status" value="1"/>
</dbReference>
<dbReference type="Gene3D" id="3.40.50.2000">
    <property type="entry name" value="Glycogen Phosphorylase B"/>
    <property type="match status" value="1"/>
</dbReference>
<evidence type="ECO:0000259" key="2">
    <source>
        <dbReference type="Pfam" id="PF00535"/>
    </source>
</evidence>